<reference evidence="7 8" key="1">
    <citation type="journal article" date="2011" name="BMC Genomics">
        <title>Genomic insights into an obligate epibiotic bacterial predator: Micavibrio aeruginosavorus ARL-13.</title>
        <authorList>
            <person name="Wang Z."/>
            <person name="Kadouri D."/>
            <person name="Wu M."/>
        </authorList>
    </citation>
    <scope>NUCLEOTIDE SEQUENCE [LARGE SCALE GENOMIC DNA]</scope>
    <source>
        <strain evidence="7 8">ARL-13</strain>
    </source>
</reference>
<dbReference type="Proteomes" id="UP000009286">
    <property type="component" value="Chromosome"/>
</dbReference>
<dbReference type="eggNOG" id="COG3307">
    <property type="taxonomic scope" value="Bacteria"/>
</dbReference>
<organism evidence="7 8">
    <name type="scientific">Micavibrio aeruginosavorus (strain ARL-13)</name>
    <dbReference type="NCBI Taxonomy" id="856793"/>
    <lineage>
        <taxon>Bacteria</taxon>
        <taxon>Pseudomonadati</taxon>
        <taxon>Bdellovibrionota</taxon>
        <taxon>Bdellovibrionia</taxon>
        <taxon>Bdellovibrionales</taxon>
        <taxon>Pseudobdellovibrionaceae</taxon>
        <taxon>Micavibrio</taxon>
    </lineage>
</organism>
<feature type="transmembrane region" description="Helical" evidence="5">
    <location>
        <begin position="225"/>
        <end position="245"/>
    </location>
</feature>
<dbReference type="HOGENOM" id="CLU_052158_0_0_5"/>
<feature type="transmembrane region" description="Helical" evidence="5">
    <location>
        <begin position="200"/>
        <end position="219"/>
    </location>
</feature>
<evidence type="ECO:0000313" key="7">
    <source>
        <dbReference type="EMBL" id="AEP10761.1"/>
    </source>
</evidence>
<dbReference type="PANTHER" id="PTHR37422:SF13">
    <property type="entry name" value="LIPOPOLYSACCHARIDE BIOSYNTHESIS PROTEIN PA4999-RELATED"/>
    <property type="match status" value="1"/>
</dbReference>
<gene>
    <name evidence="7" type="ordered locus">MICA_2460</name>
</gene>
<keyword evidence="8" id="KW-1185">Reference proteome</keyword>
<keyword evidence="3 5" id="KW-1133">Transmembrane helix</keyword>
<accession>G2KNW6</accession>
<dbReference type="GO" id="GO:0016020">
    <property type="term" value="C:membrane"/>
    <property type="evidence" value="ECO:0007669"/>
    <property type="project" value="UniProtKB-SubCell"/>
</dbReference>
<evidence type="ECO:0000259" key="6">
    <source>
        <dbReference type="Pfam" id="PF04932"/>
    </source>
</evidence>
<feature type="transmembrane region" description="Helical" evidence="5">
    <location>
        <begin position="71"/>
        <end position="95"/>
    </location>
</feature>
<evidence type="ECO:0000256" key="2">
    <source>
        <dbReference type="ARBA" id="ARBA00022692"/>
    </source>
</evidence>
<dbReference type="PANTHER" id="PTHR37422">
    <property type="entry name" value="TEICHURONIC ACID BIOSYNTHESIS PROTEIN TUAE"/>
    <property type="match status" value="1"/>
</dbReference>
<evidence type="ECO:0000256" key="5">
    <source>
        <dbReference type="SAM" id="Phobius"/>
    </source>
</evidence>
<dbReference type="KEGG" id="mai:MICA_2460"/>
<feature type="transmembrane region" description="Helical" evidence="5">
    <location>
        <begin position="374"/>
        <end position="391"/>
    </location>
</feature>
<evidence type="ECO:0000313" key="8">
    <source>
        <dbReference type="Proteomes" id="UP000009286"/>
    </source>
</evidence>
<proteinExistence type="predicted"/>
<dbReference type="STRING" id="856793.MICA_2460"/>
<comment type="subcellular location">
    <subcellularLocation>
        <location evidence="1">Membrane</location>
        <topology evidence="1">Multi-pass membrane protein</topology>
    </subcellularLocation>
</comment>
<dbReference type="EMBL" id="CP002382">
    <property type="protein sequence ID" value="AEP10761.1"/>
    <property type="molecule type" value="Genomic_DNA"/>
</dbReference>
<feature type="domain" description="O-antigen ligase-related" evidence="6">
    <location>
        <begin position="209"/>
        <end position="354"/>
    </location>
</feature>
<evidence type="ECO:0000256" key="4">
    <source>
        <dbReference type="ARBA" id="ARBA00023136"/>
    </source>
</evidence>
<keyword evidence="2 5" id="KW-0812">Transmembrane</keyword>
<feature type="transmembrane region" description="Helical" evidence="5">
    <location>
        <begin position="107"/>
        <end position="125"/>
    </location>
</feature>
<dbReference type="InterPro" id="IPR007016">
    <property type="entry name" value="O-antigen_ligase-rel_domated"/>
</dbReference>
<name>G2KNW6_MICAA</name>
<dbReference type="AlphaFoldDB" id="G2KNW6"/>
<sequence>MITAFLKSLSMGSTPDQGALLSPRQTMVLLGALTLVLLAASLLPRTLSAMPLVLGAVPVLIWAGWTRTWPPVYPAALMCTGVIVALAACSTLWAIDPAEAGERAGKIAMVLIPGALMVGLCRGADRDTLARMAKIIPLAVMAGWSVIVGDYYTGQPLYRLTHGLDADIIIGTYETNRACMTLTLCSLPAMVMALRLWPGLVGWGMAAAIVALGFAAIHTSDSQTALLAFIIGVGVLVAFPVVSIWPRRILKWIMLAGIATGPFLAIAMFRHLATPMEPMFLDSAANPLERMEIWDFVSRYALQNPLTGFGIEASRVITDFDNAKIYEPASTIMHPHNGVLQIWIEFGALGAALTMVAVAALFRRIDGLGRTNRRLVLAVFLATCSVSLTGYGLWQGWWLGACMLMIGLTALTLKIRSVPVRFPLSFNRPAWLSPTA</sequence>
<feature type="transmembrane region" description="Helical" evidence="5">
    <location>
        <begin position="342"/>
        <end position="362"/>
    </location>
</feature>
<dbReference type="Pfam" id="PF04932">
    <property type="entry name" value="Wzy_C"/>
    <property type="match status" value="1"/>
</dbReference>
<evidence type="ECO:0000256" key="1">
    <source>
        <dbReference type="ARBA" id="ARBA00004141"/>
    </source>
</evidence>
<feature type="transmembrane region" description="Helical" evidence="5">
    <location>
        <begin position="252"/>
        <end position="273"/>
    </location>
</feature>
<dbReference type="InterPro" id="IPR051533">
    <property type="entry name" value="WaaL-like"/>
</dbReference>
<protein>
    <submittedName>
        <fullName evidence="7">O-Antigen Polymerase family protein</fullName>
    </submittedName>
</protein>
<evidence type="ECO:0000256" key="3">
    <source>
        <dbReference type="ARBA" id="ARBA00022989"/>
    </source>
</evidence>
<keyword evidence="4 5" id="KW-0472">Membrane</keyword>